<evidence type="ECO:0000256" key="11">
    <source>
        <dbReference type="ARBA" id="ARBA00039479"/>
    </source>
</evidence>
<keyword evidence="8" id="KW-1015">Disulfide bond</keyword>
<comment type="subunit">
    <text evidence="13">Homodimer; disulfide-linked. Interacts with TXN/thioredoxin through its redox-active site. Interacts with transcriptional repressors ZBTB16, ZBTB32 and HDAC1. Interacts with DDIT4.</text>
</comment>
<evidence type="ECO:0000256" key="9">
    <source>
        <dbReference type="ARBA" id="ARBA00023163"/>
    </source>
</evidence>
<keyword evidence="9" id="KW-0804">Transcription</keyword>
<keyword evidence="7" id="KW-0805">Transcription regulation</keyword>
<evidence type="ECO:0000256" key="12">
    <source>
        <dbReference type="ARBA" id="ARBA00045565"/>
    </source>
</evidence>
<dbReference type="InterPro" id="IPR014752">
    <property type="entry name" value="Arrestin-like_C"/>
</dbReference>
<feature type="compositionally biased region" description="Basic and acidic residues" evidence="14">
    <location>
        <begin position="391"/>
        <end position="400"/>
    </location>
</feature>
<dbReference type="InterPro" id="IPR050357">
    <property type="entry name" value="Arrestin_domain-protein"/>
</dbReference>
<evidence type="ECO:0000256" key="1">
    <source>
        <dbReference type="ARBA" id="ARBA00004496"/>
    </source>
</evidence>
<sequence>MVLTPSKKPRLFRLVLSNPLRPFYSSGDKVSGLVQLEAAAPCRLARLRVTAAGCARVERRGGKNRRRVQEVEYLRCEEDLRLEEELSADSENCFLLPPGKTFSFQFGFELPPPGRLVSSYRGKFGSVRYHIRAELQLPNQHALHCEQEFEVQEPVDVNQSHLLSPAAASTQKKVTCMFIPDGQVSIRAQIDRTGYCEGEDIQIHASFENSCSRIVVPKAAIVCKHSYAANGCTKEWRQKLSAVRGNPIISGMGDMWQGRSIRVPKLQPTLHGCDIIKVDYALVIYLHIPGSEKLSLELPLVIGTVPFSRTSSISSQVGSTCSWTSFPSSPPSYSSFLRVSAPHTPLLQDYDGAEDNYQDSGLFMRAPEVCYPPPPSYLKVRLPPHSGQSDTVRKLVDPVT</sequence>
<evidence type="ECO:0000256" key="8">
    <source>
        <dbReference type="ARBA" id="ARBA00023157"/>
    </source>
</evidence>
<keyword evidence="4" id="KW-1017">Isopeptide bond</keyword>
<dbReference type="Ensembl" id="ENSORLT00015020265.1">
    <property type="protein sequence ID" value="ENSORLP00015030273.1"/>
    <property type="gene ID" value="ENSORLG00015013972.1"/>
</dbReference>
<protein>
    <recommendedName>
        <fullName evidence="11">Thioredoxin-interacting protein</fullName>
    </recommendedName>
</protein>
<name>A0A3P9JDR2_ORYLA</name>
<feature type="domain" description="Arrestin C-terminal-like" evidence="15">
    <location>
        <begin position="180"/>
        <end position="307"/>
    </location>
</feature>
<dbReference type="Proteomes" id="UP000265200">
    <property type="component" value="Chromosome 16"/>
</dbReference>
<evidence type="ECO:0000256" key="5">
    <source>
        <dbReference type="ARBA" id="ARBA00022553"/>
    </source>
</evidence>
<keyword evidence="10" id="KW-0131">Cell cycle</keyword>
<dbReference type="Pfam" id="PF02752">
    <property type="entry name" value="Arrestin_C"/>
    <property type="match status" value="1"/>
</dbReference>
<comment type="similarity">
    <text evidence="2">Belongs to the arrestin family.</text>
</comment>
<evidence type="ECO:0000256" key="3">
    <source>
        <dbReference type="ARBA" id="ARBA00022490"/>
    </source>
</evidence>
<dbReference type="SUPFAM" id="SSF81296">
    <property type="entry name" value="E set domains"/>
    <property type="match status" value="2"/>
</dbReference>
<evidence type="ECO:0000256" key="6">
    <source>
        <dbReference type="ARBA" id="ARBA00022843"/>
    </source>
</evidence>
<dbReference type="Gene3D" id="2.60.40.640">
    <property type="match status" value="2"/>
</dbReference>
<accession>A0A3P9JDR2</accession>
<evidence type="ECO:0000259" key="15">
    <source>
        <dbReference type="SMART" id="SM01017"/>
    </source>
</evidence>
<dbReference type="PANTHER" id="PTHR11188:SF14">
    <property type="entry name" value="THIOREDOXIN-INTERACTING PROTEIN"/>
    <property type="match status" value="1"/>
</dbReference>
<dbReference type="GO" id="GO:0007399">
    <property type="term" value="P:nervous system development"/>
    <property type="evidence" value="ECO:0007669"/>
    <property type="project" value="UniProtKB-ARBA"/>
</dbReference>
<evidence type="ECO:0000256" key="13">
    <source>
        <dbReference type="ARBA" id="ARBA00046869"/>
    </source>
</evidence>
<proteinExistence type="inferred from homology"/>
<dbReference type="AlphaFoldDB" id="A0A3P9JDR2"/>
<dbReference type="InterPro" id="IPR014756">
    <property type="entry name" value="Ig_E-set"/>
</dbReference>
<dbReference type="PANTHER" id="PTHR11188">
    <property type="entry name" value="ARRESTIN DOMAIN CONTAINING PROTEIN"/>
    <property type="match status" value="1"/>
</dbReference>
<reference evidence="16 17" key="2">
    <citation type="submission" date="2017-04" db="EMBL/GenBank/DDBJ databases">
        <title>CpG methylation of centromeres and impact of large insertions on vertebrate speciation.</title>
        <authorList>
            <person name="Ichikawa K."/>
            <person name="Yoshimura J."/>
            <person name="Morishita S."/>
        </authorList>
    </citation>
    <scope>NUCLEOTIDE SEQUENCE</scope>
    <source>
        <strain evidence="16 17">HSOK</strain>
    </source>
</reference>
<reference evidence="16" key="4">
    <citation type="submission" date="2025-09" db="UniProtKB">
        <authorList>
            <consortium name="Ensembl"/>
        </authorList>
    </citation>
    <scope>IDENTIFICATION</scope>
    <source>
        <strain evidence="16">HSOK</strain>
    </source>
</reference>
<organism evidence="16 17">
    <name type="scientific">Oryzias latipes</name>
    <name type="common">Japanese rice fish</name>
    <name type="synonym">Japanese killifish</name>
    <dbReference type="NCBI Taxonomy" id="8090"/>
    <lineage>
        <taxon>Eukaryota</taxon>
        <taxon>Metazoa</taxon>
        <taxon>Chordata</taxon>
        <taxon>Craniata</taxon>
        <taxon>Vertebrata</taxon>
        <taxon>Euteleostomi</taxon>
        <taxon>Actinopterygii</taxon>
        <taxon>Neopterygii</taxon>
        <taxon>Teleostei</taxon>
        <taxon>Neoteleostei</taxon>
        <taxon>Acanthomorphata</taxon>
        <taxon>Ovalentaria</taxon>
        <taxon>Atherinomorphae</taxon>
        <taxon>Beloniformes</taxon>
        <taxon>Adrianichthyidae</taxon>
        <taxon>Oryziinae</taxon>
        <taxon>Oryzias</taxon>
    </lineage>
</organism>
<keyword evidence="6" id="KW-0832">Ubl conjugation</keyword>
<dbReference type="Pfam" id="PF00339">
    <property type="entry name" value="Arrestin_N"/>
    <property type="match status" value="1"/>
</dbReference>
<evidence type="ECO:0000313" key="16">
    <source>
        <dbReference type="Ensembl" id="ENSORLP00015030273.1"/>
    </source>
</evidence>
<evidence type="ECO:0000313" key="17">
    <source>
        <dbReference type="Proteomes" id="UP000265200"/>
    </source>
</evidence>
<comment type="subcellular location">
    <subcellularLocation>
        <location evidence="1">Cytoplasm</location>
    </subcellularLocation>
</comment>
<comment type="function">
    <text evidence="12">May act as an oxidative stress mediator by inhibiting thioredoxin activity or by limiting its bioavailability. Interacts with COPS5 and restores COPS5-induced suppression of CDKN1B stability, blocking the COPS5-mediated translocation of CDKN1B from the nucleus to the cytoplasm. Functions as a transcriptional repressor, possibly by acting as a bridge molecule between transcription factors and corepressor complexes, and over-expression will induce G0/G1 cell cycle arrest. Required for the maturation of natural killer cells. Acts as a suppressor of tumor cell growth. Inhibits the proteasomal degradation of DDIT4, and thereby contributes to the inhibition of the mammalian target of rapamycin complex 1 (mTORC1).</text>
</comment>
<evidence type="ECO:0000256" key="4">
    <source>
        <dbReference type="ARBA" id="ARBA00022499"/>
    </source>
</evidence>
<evidence type="ECO:0000256" key="2">
    <source>
        <dbReference type="ARBA" id="ARBA00005298"/>
    </source>
</evidence>
<evidence type="ECO:0000256" key="14">
    <source>
        <dbReference type="SAM" id="MobiDB-lite"/>
    </source>
</evidence>
<dbReference type="GO" id="GO:0005737">
    <property type="term" value="C:cytoplasm"/>
    <property type="evidence" value="ECO:0007669"/>
    <property type="project" value="UniProtKB-SubCell"/>
</dbReference>
<evidence type="ECO:0000256" key="7">
    <source>
        <dbReference type="ARBA" id="ARBA00023015"/>
    </source>
</evidence>
<dbReference type="InterPro" id="IPR011022">
    <property type="entry name" value="Arrestin_C-like"/>
</dbReference>
<evidence type="ECO:0000256" key="10">
    <source>
        <dbReference type="ARBA" id="ARBA00023306"/>
    </source>
</evidence>
<reference evidence="16" key="3">
    <citation type="submission" date="2025-08" db="UniProtKB">
        <authorList>
            <consortium name="Ensembl"/>
        </authorList>
    </citation>
    <scope>IDENTIFICATION</scope>
    <source>
        <strain evidence="16">HSOK</strain>
    </source>
</reference>
<keyword evidence="5" id="KW-0597">Phosphoprotein</keyword>
<keyword evidence="3" id="KW-0963">Cytoplasm</keyword>
<dbReference type="InterPro" id="IPR011021">
    <property type="entry name" value="Arrestin-like_N"/>
</dbReference>
<feature type="region of interest" description="Disordered" evidence="14">
    <location>
        <begin position="381"/>
        <end position="400"/>
    </location>
</feature>
<dbReference type="SMART" id="SM01017">
    <property type="entry name" value="Arrestin_C"/>
    <property type="match status" value="1"/>
</dbReference>
<reference key="1">
    <citation type="journal article" date="2007" name="Nature">
        <title>The medaka draft genome and insights into vertebrate genome evolution.</title>
        <authorList>
            <person name="Kasahara M."/>
            <person name="Naruse K."/>
            <person name="Sasaki S."/>
            <person name="Nakatani Y."/>
            <person name="Qu W."/>
            <person name="Ahsan B."/>
            <person name="Yamada T."/>
            <person name="Nagayasu Y."/>
            <person name="Doi K."/>
            <person name="Kasai Y."/>
            <person name="Jindo T."/>
            <person name="Kobayashi D."/>
            <person name="Shimada A."/>
            <person name="Toyoda A."/>
            <person name="Kuroki Y."/>
            <person name="Fujiyama A."/>
            <person name="Sasaki T."/>
            <person name="Shimizu A."/>
            <person name="Asakawa S."/>
            <person name="Shimizu N."/>
            <person name="Hashimoto S."/>
            <person name="Yang J."/>
            <person name="Lee Y."/>
            <person name="Matsushima K."/>
            <person name="Sugano S."/>
            <person name="Sakaizumi M."/>
            <person name="Narita T."/>
            <person name="Ohishi K."/>
            <person name="Haga S."/>
            <person name="Ohta F."/>
            <person name="Nomoto H."/>
            <person name="Nogata K."/>
            <person name="Morishita T."/>
            <person name="Endo T."/>
            <person name="Shin-I T."/>
            <person name="Takeda H."/>
            <person name="Morishita S."/>
            <person name="Kohara Y."/>
        </authorList>
    </citation>
    <scope>NUCLEOTIDE SEQUENCE [LARGE SCALE GENOMIC DNA]</scope>
    <source>
        <strain>Hd-rR</strain>
    </source>
</reference>